<accession>A0ABT1NC03</accession>
<evidence type="ECO:0000313" key="2">
    <source>
        <dbReference type="EMBL" id="MCQ1528564.1"/>
    </source>
</evidence>
<evidence type="ECO:0000313" key="3">
    <source>
        <dbReference type="Proteomes" id="UP001651880"/>
    </source>
</evidence>
<keyword evidence="1" id="KW-0472">Membrane</keyword>
<proteinExistence type="predicted"/>
<comment type="caution">
    <text evidence="2">The sequence shown here is derived from an EMBL/GenBank/DDBJ whole genome shotgun (WGS) entry which is preliminary data.</text>
</comment>
<gene>
    <name evidence="2" type="ORF">LJD61_03270</name>
</gene>
<reference evidence="2 3" key="1">
    <citation type="submission" date="2021-10" db="EMBL/GenBank/DDBJ databases">
        <title>Lutispora strain m25 sp. nov., a thermophilic, non-spore-forming bacterium isolated from a lab-scale methanogenic bioreactor digesting anaerobic sludge.</title>
        <authorList>
            <person name="El Houari A."/>
            <person name="Mcdonald J."/>
        </authorList>
    </citation>
    <scope>NUCLEOTIDE SEQUENCE [LARGE SCALE GENOMIC DNA]</scope>
    <source>
        <strain evidence="3">m25</strain>
    </source>
</reference>
<keyword evidence="3" id="KW-1185">Reference proteome</keyword>
<dbReference type="Proteomes" id="UP001651880">
    <property type="component" value="Unassembled WGS sequence"/>
</dbReference>
<name>A0ABT1NC03_9FIRM</name>
<organism evidence="2 3">
    <name type="scientific">Lutispora saccharofermentans</name>
    <dbReference type="NCBI Taxonomy" id="3024236"/>
    <lineage>
        <taxon>Bacteria</taxon>
        <taxon>Bacillati</taxon>
        <taxon>Bacillota</taxon>
        <taxon>Clostridia</taxon>
        <taxon>Lutisporales</taxon>
        <taxon>Lutisporaceae</taxon>
        <taxon>Lutispora</taxon>
    </lineage>
</organism>
<dbReference type="RefSeq" id="WP_255226084.1">
    <property type="nucleotide sequence ID" value="NZ_JAJEKE010000002.1"/>
</dbReference>
<protein>
    <submittedName>
        <fullName evidence="2">Uncharacterized protein</fullName>
    </submittedName>
</protein>
<keyword evidence="1" id="KW-0812">Transmembrane</keyword>
<dbReference type="EMBL" id="JAJEKE010000002">
    <property type="protein sequence ID" value="MCQ1528564.1"/>
    <property type="molecule type" value="Genomic_DNA"/>
</dbReference>
<feature type="transmembrane region" description="Helical" evidence="1">
    <location>
        <begin position="16"/>
        <end position="38"/>
    </location>
</feature>
<keyword evidence="1" id="KW-1133">Transmembrane helix</keyword>
<evidence type="ECO:0000256" key="1">
    <source>
        <dbReference type="SAM" id="Phobius"/>
    </source>
</evidence>
<sequence length="605" mass="69230">MTMLSYNYKKLKKQRFLILVIGILLFALAVLKLGTIYYKIRYMNQGEKLYKENSLVLSEEYFQKSNNIKYFDYKDELINDRLTELAHVTETKAKLKALSKRALPAGEKNDISELLDIYNTYNADKAKIEKQGDEAEHKIFIEAADFYEVEDNIKTAFLDYKNRLIKDMRGKISKNDFKDKKFKSDLLSIPAEYYGDEEKKHNEIEGYYKEYDHAMLGHMFKNSPYSSILDEAVKIIQANKQHKMDSSWVEEEMLSYLKGVFGKDKAYVSYRAFADHAAYYESSFQAEFNKSKRAEIKSLLKQYTDSFLEDGRAYINGKEYAKAVELYEALAGYADTGHLIKEAQIKWIEEEPQKMLVDKYGNKMFDNMSVIKDKWDSGVSVIASDVSGGMSTLILCMQKKDASIIDMTTEVFNDGTSIKGIAVKSEYNESHPFILAEGTSDLRNSKYVLYQIAEDGFKEIFRAEADDLALLADGTIEVSNPVGQFEGLLSYYQPADGYYRLSFVEIKGYKDLMAHIQSKPEYGFIMNLNIVDVIEGTDKALSIINESLDDSHGDRYIILEHSGGFKTGNAVVAGYYTGDEQLYIDSEYLKIIPKIKVTKIGDGKR</sequence>